<comment type="caution">
    <text evidence="3">The sequence shown here is derived from an EMBL/GenBank/DDBJ whole genome shotgun (WGS) entry which is preliminary data.</text>
</comment>
<feature type="region of interest" description="Disordered" evidence="1">
    <location>
        <begin position="1"/>
        <end position="44"/>
    </location>
</feature>
<evidence type="ECO:0000313" key="4">
    <source>
        <dbReference type="Proteomes" id="UP001153069"/>
    </source>
</evidence>
<evidence type="ECO:0000256" key="2">
    <source>
        <dbReference type="SAM" id="Phobius"/>
    </source>
</evidence>
<gene>
    <name evidence="3" type="ORF">SEMRO_439_G143250.1</name>
</gene>
<keyword evidence="2" id="KW-0812">Transmembrane</keyword>
<feature type="compositionally biased region" description="Polar residues" evidence="1">
    <location>
        <begin position="31"/>
        <end position="40"/>
    </location>
</feature>
<evidence type="ECO:0000256" key="1">
    <source>
        <dbReference type="SAM" id="MobiDB-lite"/>
    </source>
</evidence>
<keyword evidence="2" id="KW-1133">Transmembrane helix</keyword>
<reference evidence="3" key="1">
    <citation type="submission" date="2020-06" db="EMBL/GenBank/DDBJ databases">
        <authorList>
            <consortium name="Plant Systems Biology data submission"/>
        </authorList>
    </citation>
    <scope>NUCLEOTIDE SEQUENCE</scope>
    <source>
        <strain evidence="3">D6</strain>
    </source>
</reference>
<name>A0A9N8HFK6_9STRA</name>
<feature type="transmembrane region" description="Helical" evidence="2">
    <location>
        <begin position="197"/>
        <end position="220"/>
    </location>
</feature>
<keyword evidence="4" id="KW-1185">Reference proteome</keyword>
<feature type="region of interest" description="Disordered" evidence="1">
    <location>
        <begin position="125"/>
        <end position="146"/>
    </location>
</feature>
<protein>
    <submittedName>
        <fullName evidence="3">Uncharacterized protein</fullName>
    </submittedName>
</protein>
<keyword evidence="2" id="KW-0472">Membrane</keyword>
<evidence type="ECO:0000313" key="3">
    <source>
        <dbReference type="EMBL" id="CAB9510505.1"/>
    </source>
</evidence>
<dbReference type="EMBL" id="CAICTM010000438">
    <property type="protein sequence ID" value="CAB9510505.1"/>
    <property type="molecule type" value="Genomic_DNA"/>
</dbReference>
<dbReference type="AlphaFoldDB" id="A0A9N8HFK6"/>
<organism evidence="3 4">
    <name type="scientific">Seminavis robusta</name>
    <dbReference type="NCBI Taxonomy" id="568900"/>
    <lineage>
        <taxon>Eukaryota</taxon>
        <taxon>Sar</taxon>
        <taxon>Stramenopiles</taxon>
        <taxon>Ochrophyta</taxon>
        <taxon>Bacillariophyta</taxon>
        <taxon>Bacillariophyceae</taxon>
        <taxon>Bacillariophycidae</taxon>
        <taxon>Naviculales</taxon>
        <taxon>Naviculaceae</taxon>
        <taxon>Seminavis</taxon>
    </lineage>
</organism>
<accession>A0A9N8HFK6</accession>
<dbReference type="Proteomes" id="UP001153069">
    <property type="component" value="Unassembled WGS sequence"/>
</dbReference>
<proteinExistence type="predicted"/>
<sequence>MTPKAPLKNEDNQGLGLAAPGHGEKRALKNESAQGSTPKQASDEDLHEIVVCNLESKECEVTDFQPRNATTGAAAFVAGNTYENTSMIDFSVMSLPVRQDALFPRESVPGAYAYQAFPRSYMYEPQPPSEQTNMAESNVDPAENGARTGTSDALLEEGLVTARPVSTPIMAQEKAQPVVFPTETHSNQDEKIRKNSAFAVACIVSLALLGAVIAVCVSISSDETVTLEDTKITNGSSIEPNGSTSKALQLDLPIQLPNSTLHVFENDINGSSPQYKAYRWVQQDPWIGNYSSARILQRFVLATMYFATGNNETKSGWFHIGGGTTTLQYLNTSLEDTIAFYSKPWALSTMSKSAIPTAHWKFYL</sequence>